<dbReference type="PATRIC" id="fig|1122985.7.peg.1558"/>
<comment type="caution">
    <text evidence="1">The sequence shown here is derived from an EMBL/GenBank/DDBJ whole genome shotgun (WGS) entry which is preliminary data.</text>
</comment>
<dbReference type="Proteomes" id="UP000027442">
    <property type="component" value="Unassembled WGS sequence"/>
</dbReference>
<accession>A0A069QI91</accession>
<name>A0A069QI91_HOYLO</name>
<sequence length="70" mass="8062">MLSFFIPTETHRRLTIDAKNINRNENVGFDRDRETTKTSAIAGNWYTQREQLEGQGRRIGATKIGKSYMA</sequence>
<dbReference type="HOGENOM" id="CLU_2754510_0_0_10"/>
<dbReference type="EMBL" id="JNGW01000064">
    <property type="protein sequence ID" value="KDR52412.1"/>
    <property type="molecule type" value="Genomic_DNA"/>
</dbReference>
<evidence type="ECO:0000313" key="1">
    <source>
        <dbReference type="EMBL" id="KDR52412.1"/>
    </source>
</evidence>
<gene>
    <name evidence="1" type="ORF">HMPREF1991_01499</name>
</gene>
<evidence type="ECO:0000313" key="2">
    <source>
        <dbReference type="Proteomes" id="UP000027442"/>
    </source>
</evidence>
<proteinExistence type="predicted"/>
<protein>
    <submittedName>
        <fullName evidence="1">Uncharacterized protein</fullName>
    </submittedName>
</protein>
<dbReference type="AlphaFoldDB" id="A0A069QI91"/>
<organism evidence="1 2">
    <name type="scientific">Hoylesella loescheii DSM 19665 = JCM 12249 = ATCC 15930</name>
    <dbReference type="NCBI Taxonomy" id="1122985"/>
    <lineage>
        <taxon>Bacteria</taxon>
        <taxon>Pseudomonadati</taxon>
        <taxon>Bacteroidota</taxon>
        <taxon>Bacteroidia</taxon>
        <taxon>Bacteroidales</taxon>
        <taxon>Prevotellaceae</taxon>
        <taxon>Hoylesella</taxon>
    </lineage>
</organism>
<keyword evidence="2" id="KW-1185">Reference proteome</keyword>
<reference evidence="1 2" key="1">
    <citation type="submission" date="2013-08" db="EMBL/GenBank/DDBJ databases">
        <authorList>
            <person name="Weinstock G."/>
            <person name="Sodergren E."/>
            <person name="Wylie T."/>
            <person name="Fulton L."/>
            <person name="Fulton R."/>
            <person name="Fronick C."/>
            <person name="O'Laughlin M."/>
            <person name="Godfrey J."/>
            <person name="Miner T."/>
            <person name="Herter B."/>
            <person name="Appelbaum E."/>
            <person name="Cordes M."/>
            <person name="Lek S."/>
            <person name="Wollam A."/>
            <person name="Pepin K.H."/>
            <person name="Palsikar V.B."/>
            <person name="Mitreva M."/>
            <person name="Wilson R.K."/>
        </authorList>
    </citation>
    <scope>NUCLEOTIDE SEQUENCE [LARGE SCALE GENOMIC DNA]</scope>
    <source>
        <strain evidence="1 2">ATCC 15930</strain>
    </source>
</reference>